<dbReference type="EMBL" id="GBGP01000103">
    <property type="protein sequence ID" value="JAC85080.1"/>
    <property type="molecule type" value="mRNA"/>
</dbReference>
<dbReference type="AlphaFoldDB" id="A0A069DMN1"/>
<evidence type="ECO:0000313" key="12">
    <source>
        <dbReference type="EMBL" id="JAC85080.1"/>
    </source>
</evidence>
<reference evidence="12" key="1">
    <citation type="journal article" date="2014" name="PLoS Genet.">
        <title>Differential Responses to Wnt and PCP Disruption Predict Expression and Developmental Function of Conserved and Novel Genes in a Cnidarian.</title>
        <authorList>
            <person name="Lapebie P."/>
            <person name="Ruggiero A."/>
            <person name="Barreau C."/>
            <person name="Chevalier S."/>
            <person name="Chang P."/>
            <person name="Dru P."/>
            <person name="Houliston E."/>
            <person name="Momose T."/>
        </authorList>
    </citation>
    <scope>NUCLEOTIDE SEQUENCE</scope>
</reference>
<organism evidence="12">
    <name type="scientific">Clytia hemisphaerica</name>
    <dbReference type="NCBI Taxonomy" id="252671"/>
    <lineage>
        <taxon>Eukaryota</taxon>
        <taxon>Metazoa</taxon>
        <taxon>Cnidaria</taxon>
        <taxon>Hydrozoa</taxon>
        <taxon>Hydroidolina</taxon>
        <taxon>Leptothecata</taxon>
        <taxon>Obeliida</taxon>
        <taxon>Clytiidae</taxon>
        <taxon>Clytia</taxon>
    </lineage>
</organism>
<evidence type="ECO:0000256" key="1">
    <source>
        <dbReference type="ARBA" id="ARBA00004141"/>
    </source>
</evidence>
<evidence type="ECO:0000256" key="10">
    <source>
        <dbReference type="ARBA" id="ARBA00023303"/>
    </source>
</evidence>
<comment type="similarity">
    <text evidence="11">Belongs to the amiloride-sensitive sodium channel (TC 1.A.6) family.</text>
</comment>
<keyword evidence="5" id="KW-1133">Transmembrane helix</keyword>
<evidence type="ECO:0000256" key="2">
    <source>
        <dbReference type="ARBA" id="ARBA00022448"/>
    </source>
</evidence>
<keyword evidence="3 11" id="KW-0894">Sodium channel</keyword>
<keyword evidence="7 11" id="KW-0406">Ion transport</keyword>
<proteinExistence type="evidence at transcript level"/>
<evidence type="ECO:0000256" key="9">
    <source>
        <dbReference type="ARBA" id="ARBA00023201"/>
    </source>
</evidence>
<keyword evidence="4 11" id="KW-0812">Transmembrane</keyword>
<evidence type="ECO:0000256" key="6">
    <source>
        <dbReference type="ARBA" id="ARBA00023053"/>
    </source>
</evidence>
<name>A0A069DMN1_9CNID</name>
<dbReference type="GO" id="GO:0005272">
    <property type="term" value="F:sodium channel activity"/>
    <property type="evidence" value="ECO:0007669"/>
    <property type="project" value="UniProtKB-KW"/>
</dbReference>
<sequence length="275" mass="31868">VTESHCGTKTFNFLDPTLKYSKGLCIIDCIIGHIYRNMACVGEEFRSLIDDGYDFCLLKDLPTYYQVLNELYEEGDVLENTCYHTCPNECVRKSYTVRKSTYRIGSQSVYEEMKQTIPKFNNRSINEIEKYISDNILKIHVSFFDNTVETEEMQPAVSWNSLIGPLRTSSHWKNCPKCVRSHLLLRHTLRPWVELSGLVSDSVSSPDSNFYSSFLTSLNWHGNDVNKNKYLVCKWTMHKTQHRCLFGICESIYKGCIEYIKHEKAKNWQSTGTGT</sequence>
<dbReference type="GO" id="GO:0016020">
    <property type="term" value="C:membrane"/>
    <property type="evidence" value="ECO:0007669"/>
    <property type="project" value="UniProtKB-SubCell"/>
</dbReference>
<comment type="subcellular location">
    <subcellularLocation>
        <location evidence="1">Membrane</location>
        <topology evidence="1">Multi-pass membrane protein</topology>
    </subcellularLocation>
</comment>
<keyword evidence="8" id="KW-0472">Membrane</keyword>
<dbReference type="Pfam" id="PF00858">
    <property type="entry name" value="ASC"/>
    <property type="match status" value="1"/>
</dbReference>
<evidence type="ECO:0000256" key="5">
    <source>
        <dbReference type="ARBA" id="ARBA00022989"/>
    </source>
</evidence>
<keyword evidence="10 11" id="KW-0407">Ion channel</keyword>
<evidence type="ECO:0000256" key="8">
    <source>
        <dbReference type="ARBA" id="ARBA00023136"/>
    </source>
</evidence>
<feature type="non-terminal residue" evidence="12">
    <location>
        <position position="1"/>
    </location>
</feature>
<accession>A0A069DMN1</accession>
<keyword evidence="6" id="KW-0915">Sodium</keyword>
<evidence type="ECO:0000256" key="11">
    <source>
        <dbReference type="RuleBase" id="RU000679"/>
    </source>
</evidence>
<dbReference type="InterPro" id="IPR001873">
    <property type="entry name" value="ENaC"/>
</dbReference>
<keyword evidence="9 11" id="KW-0739">Sodium transport</keyword>
<evidence type="ECO:0000256" key="7">
    <source>
        <dbReference type="ARBA" id="ARBA00023065"/>
    </source>
</evidence>
<protein>
    <submittedName>
        <fullName evidence="12">Ion channel protein</fullName>
    </submittedName>
</protein>
<evidence type="ECO:0000256" key="4">
    <source>
        <dbReference type="ARBA" id="ARBA00022692"/>
    </source>
</evidence>
<keyword evidence="2 11" id="KW-0813">Transport</keyword>
<evidence type="ECO:0000256" key="3">
    <source>
        <dbReference type="ARBA" id="ARBA00022461"/>
    </source>
</evidence>